<dbReference type="SUPFAM" id="SSF55785">
    <property type="entry name" value="PYP-like sensor domain (PAS domain)"/>
    <property type="match status" value="1"/>
</dbReference>
<evidence type="ECO:0000313" key="1">
    <source>
        <dbReference type="EMBL" id="EBA05660.1"/>
    </source>
</evidence>
<dbReference type="InterPro" id="IPR035965">
    <property type="entry name" value="PAS-like_dom_sf"/>
</dbReference>
<reference evidence="1 2" key="1">
    <citation type="submission" date="2006-06" db="EMBL/GenBank/DDBJ databases">
        <authorList>
            <person name="Moran M.A."/>
            <person name="Ferriera S."/>
            <person name="Johnson J."/>
            <person name="Kravitz S."/>
            <person name="Beeson K."/>
            <person name="Sutton G."/>
            <person name="Rogers Y.-H."/>
            <person name="Friedman R."/>
            <person name="Frazier M."/>
            <person name="Venter J.C."/>
        </authorList>
    </citation>
    <scope>NUCLEOTIDE SEQUENCE [LARGE SCALE GENOMIC DNA]</scope>
    <source>
        <strain evidence="1 2">E-37</strain>
    </source>
</reference>
<dbReference type="EMBL" id="AAYA01000027">
    <property type="protein sequence ID" value="EBA05660.1"/>
    <property type="molecule type" value="Genomic_DNA"/>
</dbReference>
<proteinExistence type="predicted"/>
<accession>A3KAZ1</accession>
<dbReference type="eggNOG" id="COG2205">
    <property type="taxonomic scope" value="Bacteria"/>
</dbReference>
<keyword evidence="2" id="KW-1185">Reference proteome</keyword>
<dbReference type="RefSeq" id="WP_005864070.1">
    <property type="nucleotide sequence ID" value="NZ_AAYA01000027.1"/>
</dbReference>
<evidence type="ECO:0000313" key="2">
    <source>
        <dbReference type="Proteomes" id="UP000005713"/>
    </source>
</evidence>
<dbReference type="Pfam" id="PF12860">
    <property type="entry name" value="PAS_7"/>
    <property type="match status" value="1"/>
</dbReference>
<comment type="caution">
    <text evidence="1">The sequence shown here is derived from an EMBL/GenBank/DDBJ whole genome shotgun (WGS) entry which is preliminary data.</text>
</comment>
<sequence>MVLAISAGGGAAALAALFAYLVSKRRDDVRQKFGRRQTDTVILFRNGVVIDHSPDAPHLFDRSGLHGASWQDIRTHLMPGFPKIPADPPDVETTWASPLLNDAHLHVVPSGRNLRVTLSCPCNGPALLFRAAVQEADHQLLRQICDNAPYPIWQTEDGTLTWTNETFEALKHDTGAVGEGACPFEHVMPIKRSDQTDRVSLTTRDGDVLWYEVISRPVGTSWLHYAISINNLVDAEMAQRKFVQTLTKTFAHLPIGLAVFDRDRRLVLFNPALVDLTHLPVDFLSAKPNLLSFFDHMRESRMMPEPKNYNTWREKIYDVVSAAREDRYAETWNLPSGLTYKITGRPHPDGAVAFLIEDISAEISLTRRFRSELEMTQSVLDRFDDAVAVFSRLGVLTFTNAAYRERWNCDPDSAFAEITIVDATKDWSSGCLPSPIWSEIREFVLTLRERACWDAELVTTEGEHLHCAVEPVSSGATMVRFSHVARAPTALKINEAAARD</sequence>
<dbReference type="OrthoDB" id="9797304at2"/>
<dbReference type="Proteomes" id="UP000005713">
    <property type="component" value="Unassembled WGS sequence"/>
</dbReference>
<dbReference type="AlphaFoldDB" id="A3KAZ1"/>
<evidence type="ECO:0008006" key="3">
    <source>
        <dbReference type="Google" id="ProtNLM"/>
    </source>
</evidence>
<gene>
    <name evidence="1" type="ORF">SSE37_17750</name>
</gene>
<protein>
    <recommendedName>
        <fullName evidence="3">PAS domain-containing protein</fullName>
    </recommendedName>
</protein>
<organism evidence="1 2">
    <name type="scientific">Sagittula stellata (strain ATCC 700073 / DSM 11524 / E-37)</name>
    <dbReference type="NCBI Taxonomy" id="388399"/>
    <lineage>
        <taxon>Bacteria</taxon>
        <taxon>Pseudomonadati</taxon>
        <taxon>Pseudomonadota</taxon>
        <taxon>Alphaproteobacteria</taxon>
        <taxon>Rhodobacterales</taxon>
        <taxon>Roseobacteraceae</taxon>
        <taxon>Sagittula</taxon>
    </lineage>
</organism>
<name>A3KAZ1_SAGS3</name>